<dbReference type="Proteomes" id="UP000011885">
    <property type="component" value="Unassembled WGS sequence"/>
</dbReference>
<feature type="region of interest" description="Disordered" evidence="1">
    <location>
        <begin position="15"/>
        <end position="52"/>
    </location>
</feature>
<proteinExistence type="predicted"/>
<evidence type="ECO:0000313" key="3">
    <source>
        <dbReference type="Proteomes" id="UP000011885"/>
    </source>
</evidence>
<name>M5UPR1_9BACT</name>
<dbReference type="AlphaFoldDB" id="M5UPR1"/>
<evidence type="ECO:0000256" key="1">
    <source>
        <dbReference type="SAM" id="MobiDB-lite"/>
    </source>
</evidence>
<accession>M5UPR1</accession>
<gene>
    <name evidence="2" type="ORF">RSSM_00512</name>
</gene>
<sequence>MNAIFCGAKTLASAASPERRISGSESAEDIDHAFNGEHISMPQRDSTRSAIC</sequence>
<keyword evidence="3" id="KW-1185">Reference proteome</keyword>
<dbReference type="EMBL" id="ANOH01000048">
    <property type="protein sequence ID" value="EMI57993.1"/>
    <property type="molecule type" value="Genomic_DNA"/>
</dbReference>
<evidence type="ECO:0000313" key="2">
    <source>
        <dbReference type="EMBL" id="EMI57993.1"/>
    </source>
</evidence>
<dbReference type="PATRIC" id="fig|1263870.3.peg.562"/>
<protein>
    <submittedName>
        <fullName evidence="2">Uncharacterized protein</fullName>
    </submittedName>
</protein>
<organism evidence="2 3">
    <name type="scientific">Rhodopirellula sallentina SM41</name>
    <dbReference type="NCBI Taxonomy" id="1263870"/>
    <lineage>
        <taxon>Bacteria</taxon>
        <taxon>Pseudomonadati</taxon>
        <taxon>Planctomycetota</taxon>
        <taxon>Planctomycetia</taxon>
        <taxon>Pirellulales</taxon>
        <taxon>Pirellulaceae</taxon>
        <taxon>Rhodopirellula</taxon>
    </lineage>
</organism>
<comment type="caution">
    <text evidence="2">The sequence shown here is derived from an EMBL/GenBank/DDBJ whole genome shotgun (WGS) entry which is preliminary data.</text>
</comment>
<reference evidence="2 3" key="1">
    <citation type="journal article" date="2013" name="Mar. Genomics">
        <title>Expression of sulfatases in Rhodopirellula baltica and the diversity of sulfatases in the genus Rhodopirellula.</title>
        <authorList>
            <person name="Wegner C.E."/>
            <person name="Richter-Heitmann T."/>
            <person name="Klindworth A."/>
            <person name="Klockow C."/>
            <person name="Richter M."/>
            <person name="Achstetter T."/>
            <person name="Glockner F.O."/>
            <person name="Harder J."/>
        </authorList>
    </citation>
    <scope>NUCLEOTIDE SEQUENCE [LARGE SCALE GENOMIC DNA]</scope>
    <source>
        <strain evidence="2 3">SM41</strain>
    </source>
</reference>